<dbReference type="InterPro" id="IPR036388">
    <property type="entry name" value="WH-like_DNA-bd_sf"/>
</dbReference>
<evidence type="ECO:0000256" key="2">
    <source>
        <dbReference type="ARBA" id="ARBA00023163"/>
    </source>
</evidence>
<dbReference type="GO" id="GO:0003723">
    <property type="term" value="F:RNA binding"/>
    <property type="evidence" value="ECO:0007669"/>
    <property type="project" value="InterPro"/>
</dbReference>
<evidence type="ECO:0000313" key="4">
    <source>
        <dbReference type="EMBL" id="OGG30405.1"/>
    </source>
</evidence>
<protein>
    <recommendedName>
        <fullName evidence="3">ANTAR domain-containing protein</fullName>
    </recommendedName>
</protein>
<dbReference type="AlphaFoldDB" id="A0A1F6B0E9"/>
<feature type="domain" description="ANTAR" evidence="3">
    <location>
        <begin position="170"/>
        <end position="231"/>
    </location>
</feature>
<evidence type="ECO:0000256" key="1">
    <source>
        <dbReference type="ARBA" id="ARBA00023015"/>
    </source>
</evidence>
<name>A0A1F6B0E9_9BACT</name>
<dbReference type="PROSITE" id="PS50921">
    <property type="entry name" value="ANTAR"/>
    <property type="match status" value="1"/>
</dbReference>
<organism evidence="4 5">
    <name type="scientific">Candidatus Gottesmanbacteria bacterium RIFCSPLOWO2_01_FULL_46_9</name>
    <dbReference type="NCBI Taxonomy" id="1798394"/>
    <lineage>
        <taxon>Bacteria</taxon>
        <taxon>Candidatus Gottesmaniibacteriota</taxon>
    </lineage>
</organism>
<reference evidence="4 5" key="1">
    <citation type="journal article" date="2016" name="Nat. Commun.">
        <title>Thousands of microbial genomes shed light on interconnected biogeochemical processes in an aquifer system.</title>
        <authorList>
            <person name="Anantharaman K."/>
            <person name="Brown C.T."/>
            <person name="Hug L.A."/>
            <person name="Sharon I."/>
            <person name="Castelle C.J."/>
            <person name="Probst A.J."/>
            <person name="Thomas B.C."/>
            <person name="Singh A."/>
            <person name="Wilkins M.J."/>
            <person name="Karaoz U."/>
            <person name="Brodie E.L."/>
            <person name="Williams K.H."/>
            <person name="Hubbard S.S."/>
            <person name="Banfield J.F."/>
        </authorList>
    </citation>
    <scope>NUCLEOTIDE SEQUENCE [LARGE SCALE GENOMIC DNA]</scope>
</reference>
<dbReference type="Proteomes" id="UP000176450">
    <property type="component" value="Unassembled WGS sequence"/>
</dbReference>
<dbReference type="InterPro" id="IPR005561">
    <property type="entry name" value="ANTAR"/>
</dbReference>
<comment type="caution">
    <text evidence="4">The sequence shown here is derived from an EMBL/GenBank/DDBJ whole genome shotgun (WGS) entry which is preliminary data.</text>
</comment>
<sequence>MLSMTSDEIQKLQKEVRLLYHVAETVHSLELEEVLKEIVSVVDDVSQADSVLVYVLDPNKRELVLRSSKNPHTELLRKITMKMGEGITGWVASQKQPVAIAKGASTDSRFKYFRNLPEDKFEAFLSVPVLSKRGVVGVINVQHKAPHAHTHMEINLLAAIGKLVGGVVENALLIEETLSLKEALELRKVVEKAKGIIMKRRNIGEDEAYAILQKESMDTRKSLKEVAEAILLIDKLHFQ</sequence>
<dbReference type="Gene3D" id="3.30.450.40">
    <property type="match status" value="1"/>
</dbReference>
<dbReference type="SMART" id="SM01012">
    <property type="entry name" value="ANTAR"/>
    <property type="match status" value="1"/>
</dbReference>
<evidence type="ECO:0000313" key="5">
    <source>
        <dbReference type="Proteomes" id="UP000176450"/>
    </source>
</evidence>
<keyword evidence="2" id="KW-0804">Transcription</keyword>
<proteinExistence type="predicted"/>
<dbReference type="EMBL" id="MFJX01000041">
    <property type="protein sequence ID" value="OGG30405.1"/>
    <property type="molecule type" value="Genomic_DNA"/>
</dbReference>
<evidence type="ECO:0000259" key="3">
    <source>
        <dbReference type="PROSITE" id="PS50921"/>
    </source>
</evidence>
<keyword evidence="1" id="KW-0805">Transcription regulation</keyword>
<dbReference type="Pfam" id="PF03861">
    <property type="entry name" value="ANTAR"/>
    <property type="match status" value="1"/>
</dbReference>
<accession>A0A1F6B0E9</accession>
<dbReference type="InterPro" id="IPR003018">
    <property type="entry name" value="GAF"/>
</dbReference>
<dbReference type="SUPFAM" id="SSF55781">
    <property type="entry name" value="GAF domain-like"/>
    <property type="match status" value="1"/>
</dbReference>
<dbReference type="InterPro" id="IPR029016">
    <property type="entry name" value="GAF-like_dom_sf"/>
</dbReference>
<gene>
    <name evidence="4" type="ORF">A3A63_00975</name>
</gene>
<dbReference type="Gene3D" id="1.10.10.10">
    <property type="entry name" value="Winged helix-like DNA-binding domain superfamily/Winged helix DNA-binding domain"/>
    <property type="match status" value="1"/>
</dbReference>
<dbReference type="Pfam" id="PF01590">
    <property type="entry name" value="GAF"/>
    <property type="match status" value="1"/>
</dbReference>
<dbReference type="SMART" id="SM00065">
    <property type="entry name" value="GAF"/>
    <property type="match status" value="1"/>
</dbReference>